<dbReference type="InterPro" id="IPR058192">
    <property type="entry name" value="WHD_ROQ1-like"/>
</dbReference>
<evidence type="ECO:0000256" key="1">
    <source>
        <dbReference type="ARBA" id="ARBA00022614"/>
    </source>
</evidence>
<dbReference type="SUPFAM" id="SSF52200">
    <property type="entry name" value="Toll/Interleukin receptor TIR domain"/>
    <property type="match status" value="1"/>
</dbReference>
<dbReference type="Pfam" id="PF01582">
    <property type="entry name" value="TIR"/>
    <property type="match status" value="1"/>
</dbReference>
<gene>
    <name evidence="6" type="ORF">LTRI10_LOCUS10003</name>
</gene>
<dbReference type="PRINTS" id="PR00364">
    <property type="entry name" value="DISEASERSIST"/>
</dbReference>
<dbReference type="Gene3D" id="1.10.8.430">
    <property type="entry name" value="Helical domain of apoptotic protease-activating factors"/>
    <property type="match status" value="1"/>
</dbReference>
<dbReference type="Pfam" id="PF23282">
    <property type="entry name" value="WHD_ROQ1"/>
    <property type="match status" value="1"/>
</dbReference>
<dbReference type="GO" id="GO:0007165">
    <property type="term" value="P:signal transduction"/>
    <property type="evidence" value="ECO:0007669"/>
    <property type="project" value="InterPro"/>
</dbReference>
<dbReference type="InterPro" id="IPR044974">
    <property type="entry name" value="Disease_R_plants"/>
</dbReference>
<dbReference type="Gene3D" id="3.80.10.10">
    <property type="entry name" value="Ribonuclease Inhibitor"/>
    <property type="match status" value="2"/>
</dbReference>
<organism evidence="6 7">
    <name type="scientific">Linum trigynum</name>
    <dbReference type="NCBI Taxonomy" id="586398"/>
    <lineage>
        <taxon>Eukaryota</taxon>
        <taxon>Viridiplantae</taxon>
        <taxon>Streptophyta</taxon>
        <taxon>Embryophyta</taxon>
        <taxon>Tracheophyta</taxon>
        <taxon>Spermatophyta</taxon>
        <taxon>Magnoliopsida</taxon>
        <taxon>eudicotyledons</taxon>
        <taxon>Gunneridae</taxon>
        <taxon>Pentapetalae</taxon>
        <taxon>rosids</taxon>
        <taxon>fabids</taxon>
        <taxon>Malpighiales</taxon>
        <taxon>Linaceae</taxon>
        <taxon>Linum</taxon>
    </lineage>
</organism>
<dbReference type="Pfam" id="PF23598">
    <property type="entry name" value="LRR_14"/>
    <property type="match status" value="1"/>
</dbReference>
<evidence type="ECO:0000259" key="5">
    <source>
        <dbReference type="PROSITE" id="PS50104"/>
    </source>
</evidence>
<sequence>MKIDGGRRDRDEDGDELVLSRPAKRQTTLVSEIITRGTTLFHPSNLFLRFLPRFIRPNLFYPPWPSSSRDIVPPSPSSTPSSSSLVLPAKHDVFISFRGKDVRDGFRSHLNSFLKHQKKFAVYEDDSDLERGEEITPSLLDAIERSACYIVIFSPNYADSPWCLDELVRIFDCVQRYGRRVVPVFYGGVDPSHVENQTGSFRKLPKGETVGKIRSWKAALSNAAAISGFDSRVTRPESKLIEEIYRAVLQALSAQMVPASYSNVGLVGIERRMNDIEQWVTSGSENLTIGLWGTGGIGKTTLAKAFYNRFFSQFDDFYFWSDFSDQLSASSHLRDGLQNDFFSRLLGDENAGRISPDLKDYRLGRTRALVVIDDVGDEVGDIRHLNNLFNGRYCDLFAPGSIIILTSRNKQVLKNVCSYVYEVAALDHHEALLLFCLSAFKEHCPPIEYEEWSKRAITYAEGNPLALNILGSHLYRRDKNFWRIELKALERHPNQVIKMRVFRRIYDGLDPVEGNVFLDIACLYGRSHVSVKELERLLDGNYVEHGGSENLITKFIEKSILTIFDHGAMRMHGVLSDLGRSIVNEELRLEKRSWVFEAQDVYSFFKQGKGSEVTRGIRWDIPSGELGTEATIHMQSDAFVKLENLRYLLIFQSDTKLVLSKDGLRCLPNSLVILNWVSFPMKCLPYEFCPENLTTLSLPSSNVERLWDDMQNVDLRNLKLLDLRKSKYLKKLPDLSTAKRLETIDLSFCVGLVELPLSILHLPKLEDLNLRDCTSLELNALGYYTDVNKNDDRATAAIFPKLERLNLRGTSIQNQKLEELEKLTGCGEISANDQELVHLCDLIFQSKALVEIDLSNCIRLKELPEILVPMEALSRLHLDGCTNLSRLPDSISNLVQLKELRLSRTAIQELPATIGDLACLEELTLNDCTSLKHLCGTIHKLSKLYSLELSGCNQLSHLPELPSSLTELEACGCTALQTMSTSGLSKHNFLMCKWNFGNCGKLDSDVCSMLFKKFTQDALGTRTKRNYHRWLLLPRGWNSRDGWRPSGLNSVVTATLGRLWQLKGLIYCASFHTEVVHQPILSSSSAIFRVGCHNLSSTGRGDVITASSCESVPIYWNNLDSEDDRGSNLIIWYDSEVSWIREVLVPLDSSSAGLEITVTDDATIKFVFQAMRRVSLKGGGYADVPIIVETCGVIPVYDNREIIIIDDDDS</sequence>
<dbReference type="AlphaFoldDB" id="A0AAV2D3H7"/>
<dbReference type="Gene3D" id="3.40.50.10140">
    <property type="entry name" value="Toll/interleukin-1 receptor homology (TIR) domain"/>
    <property type="match status" value="1"/>
</dbReference>
<dbReference type="GO" id="GO:0006952">
    <property type="term" value="P:defense response"/>
    <property type="evidence" value="ECO:0007669"/>
    <property type="project" value="UniProtKB-KW"/>
</dbReference>
<dbReference type="PANTHER" id="PTHR11017">
    <property type="entry name" value="LEUCINE-RICH REPEAT-CONTAINING PROTEIN"/>
    <property type="match status" value="1"/>
</dbReference>
<keyword evidence="1" id="KW-0433">Leucine-rich repeat</keyword>
<dbReference type="InterPro" id="IPR055414">
    <property type="entry name" value="LRR_R13L4/SHOC2-like"/>
</dbReference>
<dbReference type="Pfam" id="PF00931">
    <property type="entry name" value="NB-ARC"/>
    <property type="match status" value="1"/>
</dbReference>
<dbReference type="PANTHER" id="PTHR11017:SF479">
    <property type="entry name" value="DISEASE RESISTANCE PROTEIN (TIR-NBS-LRR CLASS) FAMILY"/>
    <property type="match status" value="1"/>
</dbReference>
<dbReference type="InterPro" id="IPR000157">
    <property type="entry name" value="TIR_dom"/>
</dbReference>
<dbReference type="GO" id="GO:0043531">
    <property type="term" value="F:ADP binding"/>
    <property type="evidence" value="ECO:0007669"/>
    <property type="project" value="InterPro"/>
</dbReference>
<dbReference type="SMART" id="SM00255">
    <property type="entry name" value="TIR"/>
    <property type="match status" value="1"/>
</dbReference>
<keyword evidence="3" id="KW-0611">Plant defense</keyword>
<evidence type="ECO:0000256" key="2">
    <source>
        <dbReference type="ARBA" id="ARBA00022737"/>
    </source>
</evidence>
<evidence type="ECO:0000256" key="4">
    <source>
        <dbReference type="ARBA" id="ARBA00023027"/>
    </source>
</evidence>
<feature type="domain" description="TIR" evidence="5">
    <location>
        <begin position="89"/>
        <end position="252"/>
    </location>
</feature>
<accession>A0AAV2D3H7</accession>
<dbReference type="Gene3D" id="3.40.50.300">
    <property type="entry name" value="P-loop containing nucleotide triphosphate hydrolases"/>
    <property type="match status" value="1"/>
</dbReference>
<dbReference type="EMBL" id="OZ034814">
    <property type="protein sequence ID" value="CAL1363620.1"/>
    <property type="molecule type" value="Genomic_DNA"/>
</dbReference>
<dbReference type="SUPFAM" id="SSF52540">
    <property type="entry name" value="P-loop containing nucleoside triphosphate hydrolases"/>
    <property type="match status" value="1"/>
</dbReference>
<dbReference type="FunFam" id="3.40.50.10140:FF:000007">
    <property type="entry name" value="Disease resistance protein (TIR-NBS-LRR class)"/>
    <property type="match status" value="1"/>
</dbReference>
<dbReference type="InterPro" id="IPR002182">
    <property type="entry name" value="NB-ARC"/>
</dbReference>
<reference evidence="6 7" key="1">
    <citation type="submission" date="2024-04" db="EMBL/GenBank/DDBJ databases">
        <authorList>
            <person name="Fracassetti M."/>
        </authorList>
    </citation>
    <scope>NUCLEOTIDE SEQUENCE [LARGE SCALE GENOMIC DNA]</scope>
</reference>
<protein>
    <recommendedName>
        <fullName evidence="5">TIR domain-containing protein</fullName>
    </recommendedName>
</protein>
<dbReference type="PROSITE" id="PS50104">
    <property type="entry name" value="TIR"/>
    <property type="match status" value="1"/>
</dbReference>
<dbReference type="InterPro" id="IPR032675">
    <property type="entry name" value="LRR_dom_sf"/>
</dbReference>
<evidence type="ECO:0000313" key="6">
    <source>
        <dbReference type="EMBL" id="CAL1363620.1"/>
    </source>
</evidence>
<dbReference type="SUPFAM" id="SSF52058">
    <property type="entry name" value="L domain-like"/>
    <property type="match status" value="1"/>
</dbReference>
<dbReference type="InterPro" id="IPR027417">
    <property type="entry name" value="P-loop_NTPase"/>
</dbReference>
<evidence type="ECO:0000256" key="3">
    <source>
        <dbReference type="ARBA" id="ARBA00022821"/>
    </source>
</evidence>
<dbReference type="InterPro" id="IPR035897">
    <property type="entry name" value="Toll_tir_struct_dom_sf"/>
</dbReference>
<proteinExistence type="predicted"/>
<keyword evidence="2" id="KW-0677">Repeat</keyword>
<dbReference type="GO" id="GO:0051707">
    <property type="term" value="P:response to other organism"/>
    <property type="evidence" value="ECO:0007669"/>
    <property type="project" value="UniProtKB-ARBA"/>
</dbReference>
<dbReference type="InterPro" id="IPR042197">
    <property type="entry name" value="Apaf_helical"/>
</dbReference>
<dbReference type="Proteomes" id="UP001497516">
    <property type="component" value="Chromosome 10"/>
</dbReference>
<keyword evidence="4" id="KW-0520">NAD</keyword>
<name>A0AAV2D3H7_9ROSI</name>
<keyword evidence="7" id="KW-1185">Reference proteome</keyword>
<evidence type="ECO:0000313" key="7">
    <source>
        <dbReference type="Proteomes" id="UP001497516"/>
    </source>
</evidence>